<evidence type="ECO:0008006" key="3">
    <source>
        <dbReference type="Google" id="ProtNLM"/>
    </source>
</evidence>
<name>A0ABP9EGV1_9PSEU</name>
<proteinExistence type="predicted"/>
<dbReference type="InterPro" id="IPR012337">
    <property type="entry name" value="RNaseH-like_sf"/>
</dbReference>
<accession>A0ABP9EGV1</accession>
<dbReference type="Proteomes" id="UP001500457">
    <property type="component" value="Unassembled WGS sequence"/>
</dbReference>
<evidence type="ECO:0000313" key="1">
    <source>
        <dbReference type="EMBL" id="GAA4878575.1"/>
    </source>
</evidence>
<dbReference type="EMBL" id="BAABHQ010000008">
    <property type="protein sequence ID" value="GAA4878575.1"/>
    <property type="molecule type" value="Genomic_DNA"/>
</dbReference>
<comment type="caution">
    <text evidence="1">The sequence shown here is derived from an EMBL/GenBank/DDBJ whole genome shotgun (WGS) entry which is preliminary data.</text>
</comment>
<gene>
    <name evidence="1" type="ORF">GCM10023203_31360</name>
</gene>
<dbReference type="SUPFAM" id="SSF53098">
    <property type="entry name" value="Ribonuclease H-like"/>
    <property type="match status" value="1"/>
</dbReference>
<organism evidence="1 2">
    <name type="scientific">Actinomycetospora straminea</name>
    <dbReference type="NCBI Taxonomy" id="663607"/>
    <lineage>
        <taxon>Bacteria</taxon>
        <taxon>Bacillati</taxon>
        <taxon>Actinomycetota</taxon>
        <taxon>Actinomycetes</taxon>
        <taxon>Pseudonocardiales</taxon>
        <taxon>Pseudonocardiaceae</taxon>
        <taxon>Actinomycetospora</taxon>
    </lineage>
</organism>
<keyword evidence="2" id="KW-1185">Reference proteome</keyword>
<sequence length="80" mass="9293">MATWSGMVYSRSSLEYSRRVLGWRAATSMRTSLVLDALEQAMWTRAQQGVDELDELVHHSDAGSQRRFNWSSQHQLLRRP</sequence>
<protein>
    <recommendedName>
        <fullName evidence="3">Integrase-like protein</fullName>
    </recommendedName>
</protein>
<reference evidence="2" key="1">
    <citation type="journal article" date="2019" name="Int. J. Syst. Evol. Microbiol.">
        <title>The Global Catalogue of Microorganisms (GCM) 10K type strain sequencing project: providing services to taxonomists for standard genome sequencing and annotation.</title>
        <authorList>
            <consortium name="The Broad Institute Genomics Platform"/>
            <consortium name="The Broad Institute Genome Sequencing Center for Infectious Disease"/>
            <person name="Wu L."/>
            <person name="Ma J."/>
        </authorList>
    </citation>
    <scope>NUCLEOTIDE SEQUENCE [LARGE SCALE GENOMIC DNA]</scope>
    <source>
        <strain evidence="2">JCM 17983</strain>
    </source>
</reference>
<evidence type="ECO:0000313" key="2">
    <source>
        <dbReference type="Proteomes" id="UP001500457"/>
    </source>
</evidence>